<organism evidence="7">
    <name type="scientific">Caldilineaceae bacterium SB0664_bin_27</name>
    <dbReference type="NCBI Taxonomy" id="2605260"/>
    <lineage>
        <taxon>Bacteria</taxon>
        <taxon>Bacillati</taxon>
        <taxon>Chloroflexota</taxon>
        <taxon>Caldilineae</taxon>
        <taxon>Caldilineales</taxon>
        <taxon>Caldilineaceae</taxon>
    </lineage>
</organism>
<comment type="similarity">
    <text evidence="1 3">Belongs to the TPP enzyme family.</text>
</comment>
<dbReference type="InterPro" id="IPR011766">
    <property type="entry name" value="TPP_enzyme_TPP-bd"/>
</dbReference>
<dbReference type="AlphaFoldDB" id="A0A6B0YU79"/>
<accession>A0A6B0YU79</accession>
<dbReference type="GO" id="GO:0050660">
    <property type="term" value="F:flavin adenine dinucleotide binding"/>
    <property type="evidence" value="ECO:0007669"/>
    <property type="project" value="TreeGrafter"/>
</dbReference>
<dbReference type="GO" id="GO:0030976">
    <property type="term" value="F:thiamine pyrophosphate binding"/>
    <property type="evidence" value="ECO:0007669"/>
    <property type="project" value="InterPro"/>
</dbReference>
<dbReference type="Pfam" id="PF00205">
    <property type="entry name" value="TPP_enzyme_M"/>
    <property type="match status" value="1"/>
</dbReference>
<dbReference type="GO" id="GO:0003984">
    <property type="term" value="F:acetolactate synthase activity"/>
    <property type="evidence" value="ECO:0007669"/>
    <property type="project" value="TreeGrafter"/>
</dbReference>
<dbReference type="InterPro" id="IPR000399">
    <property type="entry name" value="TPP-bd_CS"/>
</dbReference>
<feature type="domain" description="Thiamine pyrophosphate enzyme N-terminal TPP-binding" evidence="6">
    <location>
        <begin position="3"/>
        <end position="121"/>
    </location>
</feature>
<keyword evidence="2 3" id="KW-0786">Thiamine pyrophosphate</keyword>
<dbReference type="GO" id="GO:0005948">
    <property type="term" value="C:acetolactate synthase complex"/>
    <property type="evidence" value="ECO:0007669"/>
    <property type="project" value="TreeGrafter"/>
</dbReference>
<name>A0A6B0YU79_9CHLR</name>
<dbReference type="InterPro" id="IPR029035">
    <property type="entry name" value="DHS-like_NAD/FAD-binding_dom"/>
</dbReference>
<dbReference type="GO" id="GO:0000287">
    <property type="term" value="F:magnesium ion binding"/>
    <property type="evidence" value="ECO:0007669"/>
    <property type="project" value="InterPro"/>
</dbReference>
<feature type="domain" description="Thiamine pyrophosphate enzyme TPP-binding" evidence="5">
    <location>
        <begin position="385"/>
        <end position="525"/>
    </location>
</feature>
<dbReference type="EMBL" id="VXRG01000053">
    <property type="protein sequence ID" value="MXY93008.1"/>
    <property type="molecule type" value="Genomic_DNA"/>
</dbReference>
<dbReference type="Pfam" id="PF02776">
    <property type="entry name" value="TPP_enzyme_N"/>
    <property type="match status" value="1"/>
</dbReference>
<reference evidence="7" key="1">
    <citation type="submission" date="2019-09" db="EMBL/GenBank/DDBJ databases">
        <title>Characterisation of the sponge microbiome using genome-centric metagenomics.</title>
        <authorList>
            <person name="Engelberts J.P."/>
            <person name="Robbins S.J."/>
            <person name="De Goeij J.M."/>
            <person name="Aranda M."/>
            <person name="Bell S.C."/>
            <person name="Webster N.S."/>
        </authorList>
    </citation>
    <scope>NUCLEOTIDE SEQUENCE</scope>
    <source>
        <strain evidence="7">SB0664_bin_27</strain>
    </source>
</reference>
<evidence type="ECO:0000259" key="6">
    <source>
        <dbReference type="Pfam" id="PF02776"/>
    </source>
</evidence>
<evidence type="ECO:0000256" key="1">
    <source>
        <dbReference type="ARBA" id="ARBA00007812"/>
    </source>
</evidence>
<dbReference type="InterPro" id="IPR012001">
    <property type="entry name" value="Thiamin_PyroP_enz_TPP-bd_dom"/>
</dbReference>
<evidence type="ECO:0000259" key="4">
    <source>
        <dbReference type="Pfam" id="PF00205"/>
    </source>
</evidence>
<evidence type="ECO:0000313" key="7">
    <source>
        <dbReference type="EMBL" id="MXY93008.1"/>
    </source>
</evidence>
<dbReference type="Gene3D" id="3.40.50.1220">
    <property type="entry name" value="TPP-binding domain"/>
    <property type="match status" value="1"/>
</dbReference>
<dbReference type="GO" id="GO:0009097">
    <property type="term" value="P:isoleucine biosynthetic process"/>
    <property type="evidence" value="ECO:0007669"/>
    <property type="project" value="TreeGrafter"/>
</dbReference>
<comment type="caution">
    <text evidence="7">The sequence shown here is derived from an EMBL/GenBank/DDBJ whole genome shotgun (WGS) entry which is preliminary data.</text>
</comment>
<sequence>MRMTGGEAVVRSLSAHGVDTVFGIPGTHNLGIYDALREMGGIRHILARHEQGAAFMADGYARASGEIGVCLSTTGPAALNTLASLGTAYSDSSPVLCIASQIPAEGIGLSKGYLHECEDQLGSFAPVTKWQARADSVASIPGVMREAFAQMRSGRPRPVAMEIPCDTLDETDDVTIPAPADVDRVTPDPEQVERAAGLLRGARRPVIWAGGGVIGSGAGAELQALAELLQAPIFTTVLGKGAVADDHPLVAGATILHPAARAFLAESDVMLAVGTRFTEEESDRWGLRLPESLIHVEVDPEEIDRNYPATVGVLGDARAALQMISAQLQDAKREDDGTAARVTHLRQNVWGYCQARAPEGVELVQTLRKALPRETIIVSDLTVAAYWCRRLLDVYEPRTNIYPWGFCTLGFGLPAAIGAKMAKPEQPVVVLCGDGGFLFNCQELAAAVQLGLPIVTLVFNDSAYGVLRPQQQARYGAAHEVDLVNPDFMRLAEAFGVDGCRVESIEQLGPAVTKAIEAVRSALIELPGTLPWPIMEPSARMFEAEQ</sequence>
<dbReference type="GO" id="GO:0009099">
    <property type="term" value="P:L-valine biosynthetic process"/>
    <property type="evidence" value="ECO:0007669"/>
    <property type="project" value="TreeGrafter"/>
</dbReference>
<evidence type="ECO:0000256" key="3">
    <source>
        <dbReference type="RuleBase" id="RU362132"/>
    </source>
</evidence>
<dbReference type="InterPro" id="IPR029061">
    <property type="entry name" value="THDP-binding"/>
</dbReference>
<dbReference type="PANTHER" id="PTHR18968:SF167">
    <property type="entry name" value="ACETOLACTATE SYNTHASE LARGE SUBUNIT ILVB2-RELATED"/>
    <property type="match status" value="1"/>
</dbReference>
<dbReference type="Gene3D" id="3.40.50.970">
    <property type="match status" value="2"/>
</dbReference>
<dbReference type="PROSITE" id="PS00187">
    <property type="entry name" value="TPP_ENZYMES"/>
    <property type="match status" value="1"/>
</dbReference>
<evidence type="ECO:0000256" key="2">
    <source>
        <dbReference type="ARBA" id="ARBA00023052"/>
    </source>
</evidence>
<dbReference type="SUPFAM" id="SSF52518">
    <property type="entry name" value="Thiamin diphosphate-binding fold (THDP-binding)"/>
    <property type="match status" value="2"/>
</dbReference>
<dbReference type="SUPFAM" id="SSF52467">
    <property type="entry name" value="DHS-like NAD/FAD-binding domain"/>
    <property type="match status" value="1"/>
</dbReference>
<gene>
    <name evidence="7" type="ORF">F4Y42_06105</name>
</gene>
<dbReference type="InterPro" id="IPR045229">
    <property type="entry name" value="TPP_enz"/>
</dbReference>
<dbReference type="PANTHER" id="PTHR18968">
    <property type="entry name" value="THIAMINE PYROPHOSPHATE ENZYMES"/>
    <property type="match status" value="1"/>
</dbReference>
<dbReference type="CDD" id="cd07035">
    <property type="entry name" value="TPP_PYR_POX_like"/>
    <property type="match status" value="1"/>
</dbReference>
<feature type="domain" description="Thiamine pyrophosphate enzyme central" evidence="4">
    <location>
        <begin position="192"/>
        <end position="323"/>
    </location>
</feature>
<evidence type="ECO:0000259" key="5">
    <source>
        <dbReference type="Pfam" id="PF02775"/>
    </source>
</evidence>
<protein>
    <submittedName>
        <fullName evidence="7">Thiamine pyrophosphate-binding protein</fullName>
    </submittedName>
</protein>
<proteinExistence type="inferred from homology"/>
<dbReference type="Pfam" id="PF02775">
    <property type="entry name" value="TPP_enzyme_C"/>
    <property type="match status" value="1"/>
</dbReference>
<dbReference type="InterPro" id="IPR012000">
    <property type="entry name" value="Thiamin_PyroP_enz_cen_dom"/>
</dbReference>
<dbReference type="FunFam" id="3.40.50.970:FF:000007">
    <property type="entry name" value="Acetolactate synthase"/>
    <property type="match status" value="1"/>
</dbReference>